<dbReference type="RefSeq" id="WP_251859278.1">
    <property type="nucleotide sequence ID" value="NZ_CP090569.1"/>
</dbReference>
<evidence type="ECO:0000313" key="2">
    <source>
        <dbReference type="EMBL" id="USF88779.1"/>
    </source>
</evidence>
<protein>
    <submittedName>
        <fullName evidence="2">Uncharacterized protein</fullName>
    </submittedName>
</protein>
<reference evidence="2" key="1">
    <citation type="journal article" date="2022" name="Mol. Ecol. Resour.">
        <title>The complete and closed genome of the facultative generalist Candidatus Endoriftia persephone from deep-sea hydrothermal vents.</title>
        <authorList>
            <person name="de Oliveira A.L."/>
            <person name="Srivastava A."/>
            <person name="Espada-Hinojosa S."/>
            <person name="Bright M."/>
        </authorList>
    </citation>
    <scope>NUCLEOTIDE SEQUENCE</scope>
    <source>
        <strain evidence="2">Tica-EPR-9o50.N</strain>
    </source>
</reference>
<evidence type="ECO:0000256" key="1">
    <source>
        <dbReference type="SAM" id="MobiDB-lite"/>
    </source>
</evidence>
<name>A0A9J7A0V4_9GAMM</name>
<accession>A0A9J7A0V4</accession>
<evidence type="ECO:0000313" key="3">
    <source>
        <dbReference type="Proteomes" id="UP001056649"/>
    </source>
</evidence>
<sequence>MDQDLHGLIIEAKSQLDCFCALLSGMPDAPIEDVEPIHLLSLIAPVRERLEKALAVLESRSSPRIADEIASDRGMLMLDEVIQEMREGPKSAGPPTLPQDRPEKRSRWFARSSQRSPFPPNK</sequence>
<feature type="region of interest" description="Disordered" evidence="1">
    <location>
        <begin position="82"/>
        <end position="122"/>
    </location>
</feature>
<dbReference type="Proteomes" id="UP001056649">
    <property type="component" value="Chromosome"/>
</dbReference>
<keyword evidence="3" id="KW-1185">Reference proteome</keyword>
<organism evidence="2 3">
    <name type="scientific">Candidatus Endoriftia persephonae</name>
    <dbReference type="NCBI Taxonomy" id="393765"/>
    <lineage>
        <taxon>Bacteria</taxon>
        <taxon>Pseudomonadati</taxon>
        <taxon>Pseudomonadota</taxon>
        <taxon>Gammaproteobacteria</taxon>
        <taxon>Chromatiales</taxon>
        <taxon>Sedimenticolaceae</taxon>
        <taxon>Candidatus Endoriftia</taxon>
    </lineage>
</organism>
<dbReference type="KEGG" id="eps:L0Y14_05975"/>
<gene>
    <name evidence="2" type="ORF">L0Y14_05975</name>
</gene>
<dbReference type="EMBL" id="CP090569">
    <property type="protein sequence ID" value="USF88779.1"/>
    <property type="molecule type" value="Genomic_DNA"/>
</dbReference>
<proteinExistence type="predicted"/>
<dbReference type="AlphaFoldDB" id="A0A9J7A0V4"/>